<evidence type="ECO:0000256" key="2">
    <source>
        <dbReference type="SAM" id="SignalP"/>
    </source>
</evidence>
<feature type="transmembrane region" description="Helical" evidence="1">
    <location>
        <begin position="263"/>
        <end position="283"/>
    </location>
</feature>
<dbReference type="AlphaFoldDB" id="A0A834IPK9"/>
<feature type="signal peptide" evidence="2">
    <location>
        <begin position="1"/>
        <end position="23"/>
    </location>
</feature>
<sequence length="284" mass="32849">MGINPLMWKWFLFLSFGFKGVFPLRNVQVTIPKAVKVYDTVTLLCKYDLEGEQLYSVKWYKGNKEFFRYIPKEMPSMLVFPIPGINVDLSKSNANEVVLRDVQREVTGLYRCEVSTDMPNFYTMIVSSYMYVVDIPSENPILHIQREFVEGNYLVRANCSAPPSFPAMNITWYINGLKVNENGRKIINLSPIQTFPMDKRRLRMTVSYVSKEINENVFQGGVIKVQCVSTLFHLYKSEDVRYIDDDRPKPWPSSVIGFNGISAGSSFFVQYICWIVIIGVFMLR</sequence>
<name>A0A834IPK9_RHYFE</name>
<gene>
    <name evidence="4" type="ORF">GWI33_023373</name>
</gene>
<dbReference type="PANTHER" id="PTHR21261:SF15">
    <property type="entry name" value="BEATEN PATH IIIA, ISOFORM D-RELATED"/>
    <property type="match status" value="1"/>
</dbReference>
<feature type="chain" id="PRO_5032953938" description="Ig-like domain-containing protein" evidence="2">
    <location>
        <begin position="24"/>
        <end position="284"/>
    </location>
</feature>
<keyword evidence="2" id="KW-0732">Signal</keyword>
<keyword evidence="1" id="KW-0472">Membrane</keyword>
<dbReference type="FunFam" id="2.60.40.10:FF:000437">
    <property type="entry name" value="Beat-IIIc, isoform A"/>
    <property type="match status" value="1"/>
</dbReference>
<organism evidence="4 5">
    <name type="scientific">Rhynchophorus ferrugineus</name>
    <name type="common">Red palm weevil</name>
    <name type="synonym">Curculio ferrugineus</name>
    <dbReference type="NCBI Taxonomy" id="354439"/>
    <lineage>
        <taxon>Eukaryota</taxon>
        <taxon>Metazoa</taxon>
        <taxon>Ecdysozoa</taxon>
        <taxon>Arthropoda</taxon>
        <taxon>Hexapoda</taxon>
        <taxon>Insecta</taxon>
        <taxon>Pterygota</taxon>
        <taxon>Neoptera</taxon>
        <taxon>Endopterygota</taxon>
        <taxon>Coleoptera</taxon>
        <taxon>Polyphaga</taxon>
        <taxon>Cucujiformia</taxon>
        <taxon>Curculionidae</taxon>
        <taxon>Dryophthorinae</taxon>
        <taxon>Rhynchophorus</taxon>
    </lineage>
</organism>
<keyword evidence="1" id="KW-1133">Transmembrane helix</keyword>
<evidence type="ECO:0000313" key="5">
    <source>
        <dbReference type="Proteomes" id="UP000625711"/>
    </source>
</evidence>
<dbReference type="SUPFAM" id="SSF48726">
    <property type="entry name" value="Immunoglobulin"/>
    <property type="match status" value="1"/>
</dbReference>
<dbReference type="Proteomes" id="UP000625711">
    <property type="component" value="Unassembled WGS sequence"/>
</dbReference>
<dbReference type="InterPro" id="IPR007110">
    <property type="entry name" value="Ig-like_dom"/>
</dbReference>
<keyword evidence="1" id="KW-0812">Transmembrane</keyword>
<dbReference type="Gene3D" id="2.60.40.10">
    <property type="entry name" value="Immunoglobulins"/>
    <property type="match status" value="1"/>
</dbReference>
<feature type="domain" description="Ig-like" evidence="3">
    <location>
        <begin position="23"/>
        <end position="115"/>
    </location>
</feature>
<protein>
    <recommendedName>
        <fullName evidence="3">Ig-like domain-containing protein</fullName>
    </recommendedName>
</protein>
<keyword evidence="5" id="KW-1185">Reference proteome</keyword>
<dbReference type="EMBL" id="JAACXV010000097">
    <property type="protein sequence ID" value="KAF7283581.1"/>
    <property type="molecule type" value="Genomic_DNA"/>
</dbReference>
<dbReference type="OrthoDB" id="6343941at2759"/>
<dbReference type="PANTHER" id="PTHR21261">
    <property type="entry name" value="BEAT PROTEIN"/>
    <property type="match status" value="1"/>
</dbReference>
<evidence type="ECO:0000313" key="4">
    <source>
        <dbReference type="EMBL" id="KAF7283581.1"/>
    </source>
</evidence>
<accession>A0A834IPK9</accession>
<dbReference type="InterPro" id="IPR013783">
    <property type="entry name" value="Ig-like_fold"/>
</dbReference>
<dbReference type="PROSITE" id="PS50835">
    <property type="entry name" value="IG_LIKE"/>
    <property type="match status" value="1"/>
</dbReference>
<proteinExistence type="predicted"/>
<reference evidence="4" key="1">
    <citation type="submission" date="2020-08" db="EMBL/GenBank/DDBJ databases">
        <title>Genome sequencing and assembly of the red palm weevil Rhynchophorus ferrugineus.</title>
        <authorList>
            <person name="Dias G.B."/>
            <person name="Bergman C.M."/>
            <person name="Manee M."/>
        </authorList>
    </citation>
    <scope>NUCLEOTIDE SEQUENCE</scope>
    <source>
        <strain evidence="4">AA-2017</strain>
        <tissue evidence="4">Whole larva</tissue>
    </source>
</reference>
<dbReference type="InterPro" id="IPR036179">
    <property type="entry name" value="Ig-like_dom_sf"/>
</dbReference>
<comment type="caution">
    <text evidence="4">The sequence shown here is derived from an EMBL/GenBank/DDBJ whole genome shotgun (WGS) entry which is preliminary data.</text>
</comment>
<evidence type="ECO:0000256" key="1">
    <source>
        <dbReference type="SAM" id="Phobius"/>
    </source>
</evidence>
<dbReference type="CDD" id="cd00096">
    <property type="entry name" value="Ig"/>
    <property type="match status" value="1"/>
</dbReference>
<evidence type="ECO:0000259" key="3">
    <source>
        <dbReference type="PROSITE" id="PS50835"/>
    </source>
</evidence>